<sequence length="42" mass="4703">MAPAFLAGHVGAMLFTLLWSSAEENLKKEREQAAKRNNPYPD</sequence>
<dbReference type="STRING" id="1117647.M5M_00917"/>
<proteinExistence type="predicted"/>
<protein>
    <submittedName>
        <fullName evidence="1">Uncharacterized protein</fullName>
    </submittedName>
</protein>
<dbReference type="RefSeq" id="WP_016389139.1">
    <property type="nucleotide sequence ID" value="NC_018868.3"/>
</dbReference>
<dbReference type="KEGG" id="saga:M5M_00917"/>
<dbReference type="HOGENOM" id="CLU_3257872_0_0_6"/>
<organism evidence="1 2">
    <name type="scientific">Simiduia agarivorans (strain DSM 21679 / JCM 13881 / BCRC 17597 / SA1)</name>
    <dbReference type="NCBI Taxonomy" id="1117647"/>
    <lineage>
        <taxon>Bacteria</taxon>
        <taxon>Pseudomonadati</taxon>
        <taxon>Pseudomonadota</taxon>
        <taxon>Gammaproteobacteria</taxon>
        <taxon>Cellvibrionales</taxon>
        <taxon>Cellvibrionaceae</taxon>
        <taxon>Simiduia</taxon>
    </lineage>
</organism>
<evidence type="ECO:0000313" key="2">
    <source>
        <dbReference type="Proteomes" id="UP000000466"/>
    </source>
</evidence>
<reference evidence="1 2" key="1">
    <citation type="journal article" date="2013" name="Genome Announc.">
        <title>Complete genome sequence of Simiduia agarivorans SA1(T), a marine bacterium able to degrade a variety of polysaccharides.</title>
        <authorList>
            <person name="Lin S.Y."/>
            <person name="Shieh W.Y."/>
            <person name="Chen J.S."/>
            <person name="Tang S.L."/>
        </authorList>
    </citation>
    <scope>NUCLEOTIDE SEQUENCE [LARGE SCALE GENOMIC DNA]</scope>
    <source>
        <strain evidence="2">DSM 21679 / JCM 13881 / BCRC 17597 / SA1</strain>
    </source>
</reference>
<dbReference type="Proteomes" id="UP000000466">
    <property type="component" value="Chromosome"/>
</dbReference>
<dbReference type="EMBL" id="CP003746">
    <property type="protein sequence ID" value="AGN11267.1"/>
    <property type="molecule type" value="Genomic_DNA"/>
</dbReference>
<accession>R9S385</accession>
<evidence type="ECO:0000313" key="1">
    <source>
        <dbReference type="EMBL" id="AGN11267.1"/>
    </source>
</evidence>
<dbReference type="AlphaFoldDB" id="R9S385"/>
<gene>
    <name evidence="1" type="ordered locus">M5M_00917</name>
</gene>
<keyword evidence="2" id="KW-1185">Reference proteome</keyword>
<name>R9S385_SIMAS</name>